<dbReference type="InterPro" id="IPR014724">
    <property type="entry name" value="RNA_pol_RPB2_OB-fold"/>
</dbReference>
<dbReference type="GO" id="GO:0003899">
    <property type="term" value="F:DNA-directed RNA polymerase activity"/>
    <property type="evidence" value="ECO:0007669"/>
    <property type="project" value="UniProtKB-UniRule"/>
</dbReference>
<evidence type="ECO:0000256" key="1">
    <source>
        <dbReference type="ARBA" id="ARBA00007616"/>
    </source>
</evidence>
<dbReference type="GO" id="GO:0032549">
    <property type="term" value="F:ribonucleoside binding"/>
    <property type="evidence" value="ECO:0007669"/>
    <property type="project" value="InterPro"/>
</dbReference>
<dbReference type="InterPro" id="IPR007644">
    <property type="entry name" value="RNA_pol_bsu_protrusion"/>
</dbReference>
<dbReference type="PROSITE" id="PS01166">
    <property type="entry name" value="RNA_POL_BETA"/>
    <property type="match status" value="1"/>
</dbReference>
<keyword evidence="5 8" id="KW-0548">Nucleotidyltransferase</keyword>
<dbReference type="InterPro" id="IPR007641">
    <property type="entry name" value="RNA_pol_Rpb2_7"/>
</dbReference>
<keyword evidence="3 8" id="KW-0240">DNA-directed RNA polymerase</keyword>
<dbReference type="Gene3D" id="2.40.50.100">
    <property type="match status" value="1"/>
</dbReference>
<evidence type="ECO:0000259" key="14">
    <source>
        <dbReference type="Pfam" id="PF04561"/>
    </source>
</evidence>
<feature type="domain" description="DNA-directed RNA polymerase subunit 2 hybrid-binding" evidence="12">
    <location>
        <begin position="738"/>
        <end position="1297"/>
    </location>
</feature>
<comment type="function">
    <text evidence="8 10">DNA-dependent RNA polymerase catalyzes the transcription of DNA into RNA using the four ribonucleoside triphosphates as substrates.</text>
</comment>
<dbReference type="PANTHER" id="PTHR20856">
    <property type="entry name" value="DNA-DIRECTED RNA POLYMERASE I SUBUNIT 2"/>
    <property type="match status" value="1"/>
</dbReference>
<evidence type="ECO:0000256" key="10">
    <source>
        <dbReference type="RuleBase" id="RU363031"/>
    </source>
</evidence>
<dbReference type="EC" id="2.7.7.6" evidence="8 10"/>
<keyword evidence="19" id="KW-1185">Reference proteome</keyword>
<dbReference type="InterPro" id="IPR037033">
    <property type="entry name" value="DNA-dir_RNAP_su2_hyb_sf"/>
</dbReference>
<sequence>MATTFLGQKRIRKYYGKIREVLEMPNLIEVQKSSYDLFLNSGDGDKPADGEGIMGVFQSVFPIKDFNETSVLEFVRYELEKPKYDVDECQQRDMTYSAPLKVTLRLIVFDVDEDTGAKSVKDIKEQDVFMGDMPLMTPNGTFIVNGTERVIVSQMHRSPGVFFDHDKGKTHSSGKLLFACRIIPYRGSWLDFEFDAKDIVFARIDRRRKLPVTTLLYALGLDQEGIMDAYYDTITYKLQKKSQGWVAPFFPLRVRGTRPPFDLVDADTGEIIAEATKKITPRAVKKLMDEGKVKNLLVPFDHINGKFVAKDIIDEETGAIYVEAGDELTLEYDRDGDLVGGTVKELLDAGITDIPVLDIDNINVGAYIRNTMAMDKNMNRDTALMDIYRVMRPGEPPTVEAASSLFDTLFFDSERYDLSAVGRVKMNMRLNLDAEDSQRTLRREDIIACIKALVELRDGKGEIDDIDHLGNRRVRSVGELMENQYRVGLLRMERAIKERMSSVEIDTVMPQDLINAKPAAAAVREFFGSSQLSQFMDQTNPLSEVTHKRRLSALGPGGLTRERAGFEVRDVHPTHYGRMCPIETPEGPNIGLINSLATFARVNKYGFIETPYRVVKDAKVTDEVHYMSATEEMRHTVAQANATLDAEGNFLNELVSTRQSGDYTLAPRENVDLIDVSPKQLVSVAASLIPFLENDDANRALMGSNMQRQAVPLLRAEAPLVGTGIEEVVARDSGAAIMARRAGIIDQVDAQRIVIRATHDLELGDAGVDIYRMRKFQRSNQNTCINQRPLVKVGQTVEKGEVIADGPSTDMGELALGKNVIVAFMPWNGYNYEDSILISERIAQDDVFTSIHIEEFEVAARDTKLGPEEITRDIPNVGEEALRNLDEAGIVYIGADVEPGDILVGKITPKGESPMTPEEKLLRAIFGEKASDVRDTSLRVKPGDFGTVVEVRVFNRHGVEKDERALQIEREEVERLARDRDDELAILDRNIYARLKGLILGKSAVKGPKGIKPGSEITEELLDTLSRGQWWQLALGEEQDAQIVEALNQQYEAQKRALDARFEDKVEKVRRGDDLPPGVMKMVKVFVAVKRKLQPGDKMAGRHGNKGVISKVVPIEDMPFLADGTPVDFCLNPLGVPSRMNVGQILETHMGWAARGLGLRIDDALDEYRRSGDLTPVRDAMRHAYGDDVYDEGIEGLNETRLVEAAQNVTRGVPIATPVFDGAKEADVNDSLRRAGFDTSGQSILFDGRTGMQFARPVTVGVKYLLKLHHLVDDKIHARSTGPYSLVTQQPLGGKAQFGGQRFGEMEVWALEAYGAAYTLQEMLTVKSDDVAGRTKVYESIVKGEDNFEAGVPESFNVLVKEVRGLGLNMELLDAEEE</sequence>
<dbReference type="GO" id="GO:0000428">
    <property type="term" value="C:DNA-directed RNA polymerase complex"/>
    <property type="evidence" value="ECO:0007669"/>
    <property type="project" value="UniProtKB-KW"/>
</dbReference>
<dbReference type="CDD" id="cd00653">
    <property type="entry name" value="RNA_pol_B_RPB2"/>
    <property type="match status" value="1"/>
</dbReference>
<feature type="domain" description="RNA polymerase Rpb2" evidence="14">
    <location>
        <begin position="179"/>
        <end position="239"/>
    </location>
</feature>
<feature type="domain" description="RNA polymerase Rpb2" evidence="14">
    <location>
        <begin position="375"/>
        <end position="475"/>
    </location>
</feature>
<evidence type="ECO:0000256" key="2">
    <source>
        <dbReference type="ARBA" id="ARBA00009839"/>
    </source>
</evidence>
<comment type="catalytic activity">
    <reaction evidence="7 8 10">
        <text>RNA(n) + a ribonucleoside 5'-triphosphate = RNA(n+1) + diphosphate</text>
        <dbReference type="Rhea" id="RHEA:21248"/>
        <dbReference type="Rhea" id="RHEA-COMP:14527"/>
        <dbReference type="Rhea" id="RHEA-COMP:17342"/>
        <dbReference type="ChEBI" id="CHEBI:33019"/>
        <dbReference type="ChEBI" id="CHEBI:61557"/>
        <dbReference type="ChEBI" id="CHEBI:140395"/>
        <dbReference type="EC" id="2.7.7.6"/>
    </reaction>
</comment>
<dbReference type="Pfam" id="PF04561">
    <property type="entry name" value="RNA_pol_Rpb2_2"/>
    <property type="match status" value="2"/>
</dbReference>
<dbReference type="NCBIfam" id="NF001616">
    <property type="entry name" value="PRK00405.1"/>
    <property type="match status" value="1"/>
</dbReference>
<evidence type="ECO:0000256" key="7">
    <source>
        <dbReference type="ARBA" id="ARBA00048552"/>
    </source>
</evidence>
<evidence type="ECO:0000256" key="6">
    <source>
        <dbReference type="ARBA" id="ARBA00023163"/>
    </source>
</evidence>
<evidence type="ECO:0000256" key="4">
    <source>
        <dbReference type="ARBA" id="ARBA00022679"/>
    </source>
</evidence>
<dbReference type="RefSeq" id="WP_189682563.1">
    <property type="nucleotide sequence ID" value="NZ_BNCJ01000025.1"/>
</dbReference>
<dbReference type="FunFam" id="3.90.1800.10:FF:000001">
    <property type="entry name" value="DNA-directed RNA polymerase subunit beta"/>
    <property type="match status" value="1"/>
</dbReference>
<dbReference type="Gene3D" id="2.30.150.10">
    <property type="entry name" value="DNA-directed RNA polymerase, beta subunit, external 1 domain"/>
    <property type="match status" value="1"/>
</dbReference>
<evidence type="ECO:0000259" key="17">
    <source>
        <dbReference type="Pfam" id="PF10385"/>
    </source>
</evidence>
<dbReference type="GO" id="GO:0006351">
    <property type="term" value="P:DNA-templated transcription"/>
    <property type="evidence" value="ECO:0007669"/>
    <property type="project" value="UniProtKB-UniRule"/>
</dbReference>
<organism evidence="18 19">
    <name type="scientific">Seohaeicola zhoushanensis</name>
    <dbReference type="NCBI Taxonomy" id="1569283"/>
    <lineage>
        <taxon>Bacteria</taxon>
        <taxon>Pseudomonadati</taxon>
        <taxon>Pseudomonadota</taxon>
        <taxon>Alphaproteobacteria</taxon>
        <taxon>Rhodobacterales</taxon>
        <taxon>Roseobacteraceae</taxon>
        <taxon>Seohaeicola</taxon>
    </lineage>
</organism>
<dbReference type="FunFam" id="2.40.50.100:FF:000006">
    <property type="entry name" value="DNA-directed RNA polymerase subunit beta"/>
    <property type="match status" value="1"/>
</dbReference>
<dbReference type="Pfam" id="PF04560">
    <property type="entry name" value="RNA_pol_Rpb2_7"/>
    <property type="match status" value="1"/>
</dbReference>
<dbReference type="Gene3D" id="2.40.50.150">
    <property type="match status" value="1"/>
</dbReference>
<evidence type="ECO:0000256" key="5">
    <source>
        <dbReference type="ARBA" id="ARBA00022695"/>
    </source>
</evidence>
<dbReference type="InterPro" id="IPR019462">
    <property type="entry name" value="DNA-dir_RNA_pol_bsu_external_1"/>
</dbReference>
<dbReference type="Gene3D" id="6.10.140.1670">
    <property type="match status" value="1"/>
</dbReference>
<comment type="caution">
    <text evidence="18">The sequence shown here is derived from an EMBL/GenBank/DDBJ whole genome shotgun (WGS) entry which is preliminary data.</text>
</comment>
<dbReference type="InterPro" id="IPR010243">
    <property type="entry name" value="RNA_pol_bsu_bac"/>
</dbReference>
<dbReference type="InterPro" id="IPR007642">
    <property type="entry name" value="RNA_pol_Rpb2_2"/>
</dbReference>
<dbReference type="Proteomes" id="UP000626220">
    <property type="component" value="Unassembled WGS sequence"/>
</dbReference>
<reference evidence="18" key="2">
    <citation type="submission" date="2020-09" db="EMBL/GenBank/DDBJ databases">
        <authorList>
            <person name="Sun Q."/>
            <person name="Kim S."/>
        </authorList>
    </citation>
    <scope>NUCLEOTIDE SEQUENCE</scope>
    <source>
        <strain evidence="18">KCTC 42650</strain>
    </source>
</reference>
<evidence type="ECO:0000259" key="15">
    <source>
        <dbReference type="Pfam" id="PF04563"/>
    </source>
</evidence>
<dbReference type="Pfam" id="PF04563">
    <property type="entry name" value="RNA_pol_Rpb2_1"/>
    <property type="match status" value="1"/>
</dbReference>
<keyword evidence="6 8" id="KW-0804">Transcription</keyword>
<feature type="domain" description="RNA polymerase Rpb2" evidence="13">
    <location>
        <begin position="1299"/>
        <end position="1373"/>
    </location>
</feature>
<comment type="similarity">
    <text evidence="2">In the C-terminal section; belongs to the RNA polymerase beta' chain family.</text>
</comment>
<evidence type="ECO:0000259" key="16">
    <source>
        <dbReference type="Pfam" id="PF04565"/>
    </source>
</evidence>
<protein>
    <recommendedName>
        <fullName evidence="8 10">DNA-directed RNA polymerase subunit beta</fullName>
        <shortName evidence="8">RNAP subunit beta</shortName>
        <ecNumber evidence="8 10">2.7.7.6</ecNumber>
    </recommendedName>
    <alternativeName>
        <fullName evidence="8">RNA polymerase subunit beta</fullName>
    </alternativeName>
    <alternativeName>
        <fullName evidence="8">Transcriptase subunit beta</fullName>
    </alternativeName>
</protein>
<comment type="similarity">
    <text evidence="8 9">Belongs to the RNA polymerase beta chain family.</text>
</comment>
<dbReference type="Pfam" id="PF00562">
    <property type="entry name" value="RNA_pol_Rpb2_6"/>
    <property type="match status" value="1"/>
</dbReference>
<comment type="subunit">
    <text evidence="8 10">The RNAP catalytic core consists of 2 alpha, 1 beta, 1 beta' and 1 omega subunit. When a sigma factor is associated with the core the holoenzyme is formed, which can initiate transcription.</text>
</comment>
<dbReference type="SUPFAM" id="SSF64484">
    <property type="entry name" value="beta and beta-prime subunits of DNA dependent RNA-polymerase"/>
    <property type="match status" value="1"/>
</dbReference>
<reference evidence="18" key="1">
    <citation type="journal article" date="2014" name="Int. J. Syst. Evol. Microbiol.">
        <title>Complete genome sequence of Corynebacterium casei LMG S-19264T (=DSM 44701T), isolated from a smear-ripened cheese.</title>
        <authorList>
            <consortium name="US DOE Joint Genome Institute (JGI-PGF)"/>
            <person name="Walter F."/>
            <person name="Albersmeier A."/>
            <person name="Kalinowski J."/>
            <person name="Ruckert C."/>
        </authorList>
    </citation>
    <scope>NUCLEOTIDE SEQUENCE</scope>
    <source>
        <strain evidence="18">KCTC 42650</strain>
    </source>
</reference>
<feature type="coiled-coil region" evidence="11">
    <location>
        <begin position="1041"/>
        <end position="1068"/>
    </location>
</feature>
<dbReference type="InterPro" id="IPR037034">
    <property type="entry name" value="RNA_pol_Rpb2_2_sf"/>
</dbReference>
<keyword evidence="4 8" id="KW-0808">Transferase</keyword>
<evidence type="ECO:0000313" key="19">
    <source>
        <dbReference type="Proteomes" id="UP000626220"/>
    </source>
</evidence>
<dbReference type="NCBIfam" id="TIGR02013">
    <property type="entry name" value="rpoB"/>
    <property type="match status" value="1"/>
</dbReference>
<dbReference type="InterPro" id="IPR042107">
    <property type="entry name" value="DNA-dir_RNA_pol_bsu_ext_1_sf"/>
</dbReference>
<keyword evidence="11" id="KW-0175">Coiled coil</keyword>
<dbReference type="Gene3D" id="3.90.1800.10">
    <property type="entry name" value="RNA polymerase alpha subunit dimerisation domain"/>
    <property type="match status" value="1"/>
</dbReference>
<gene>
    <name evidence="8 18" type="primary">rpoB</name>
    <name evidence="18" type="ORF">GCM10017056_46840</name>
</gene>
<dbReference type="Gene3D" id="3.90.1110.10">
    <property type="entry name" value="RNA polymerase Rpb2, domain 2"/>
    <property type="match status" value="1"/>
</dbReference>
<evidence type="ECO:0000256" key="11">
    <source>
        <dbReference type="SAM" id="Coils"/>
    </source>
</evidence>
<name>A0A8J3H365_9RHOB</name>
<evidence type="ECO:0000259" key="13">
    <source>
        <dbReference type="Pfam" id="PF04560"/>
    </source>
</evidence>
<dbReference type="Gene3D" id="2.40.270.10">
    <property type="entry name" value="DNA-directed RNA polymerase, subunit 2, domain 6"/>
    <property type="match status" value="1"/>
</dbReference>
<dbReference type="InterPro" id="IPR015712">
    <property type="entry name" value="DNA-dir_RNA_pol_su2"/>
</dbReference>
<dbReference type="GO" id="GO:0003677">
    <property type="term" value="F:DNA binding"/>
    <property type="evidence" value="ECO:0007669"/>
    <property type="project" value="UniProtKB-UniRule"/>
</dbReference>
<feature type="domain" description="RNA polymerase beta subunit protrusion" evidence="15">
    <location>
        <begin position="27"/>
        <end position="518"/>
    </location>
</feature>
<accession>A0A8J3H365</accession>
<proteinExistence type="inferred from homology"/>
<evidence type="ECO:0000259" key="12">
    <source>
        <dbReference type="Pfam" id="PF00562"/>
    </source>
</evidence>
<dbReference type="InterPro" id="IPR007645">
    <property type="entry name" value="RNA_pol_Rpb2_3"/>
</dbReference>
<dbReference type="HAMAP" id="MF_01321">
    <property type="entry name" value="RNApol_bact_RpoB"/>
    <property type="match status" value="1"/>
</dbReference>
<feature type="domain" description="RNA polymerase Rpb2" evidence="16">
    <location>
        <begin position="534"/>
        <end position="602"/>
    </location>
</feature>
<dbReference type="Gene3D" id="3.90.1100.10">
    <property type="match status" value="2"/>
</dbReference>
<evidence type="ECO:0000256" key="8">
    <source>
        <dbReference type="HAMAP-Rule" id="MF_01321"/>
    </source>
</evidence>
<feature type="domain" description="DNA-directed RNA polymerase beta subunit external 1" evidence="17">
    <location>
        <begin position="612"/>
        <end position="677"/>
    </location>
</feature>
<dbReference type="Pfam" id="PF04565">
    <property type="entry name" value="RNA_pol_Rpb2_3"/>
    <property type="match status" value="1"/>
</dbReference>
<dbReference type="InterPro" id="IPR007121">
    <property type="entry name" value="RNA_pol_bsu_CS"/>
</dbReference>
<comment type="similarity">
    <text evidence="1">In the N-terminal section; belongs to the RNA polymerase beta chain family.</text>
</comment>
<dbReference type="Pfam" id="PF10385">
    <property type="entry name" value="RNA_pol_Rpb2_45"/>
    <property type="match status" value="1"/>
</dbReference>
<evidence type="ECO:0000313" key="18">
    <source>
        <dbReference type="EMBL" id="GHF70456.1"/>
    </source>
</evidence>
<evidence type="ECO:0000256" key="3">
    <source>
        <dbReference type="ARBA" id="ARBA00022478"/>
    </source>
</evidence>
<dbReference type="InterPro" id="IPR007120">
    <property type="entry name" value="DNA-dir_RNAP_su2_dom"/>
</dbReference>
<dbReference type="EMBL" id="BNCJ01000025">
    <property type="protein sequence ID" value="GHF70456.1"/>
    <property type="molecule type" value="Genomic_DNA"/>
</dbReference>
<evidence type="ECO:0000256" key="9">
    <source>
        <dbReference type="RuleBase" id="RU000434"/>
    </source>
</evidence>